<dbReference type="CDD" id="cd07989">
    <property type="entry name" value="LPLAT_AGPAT-like"/>
    <property type="match status" value="1"/>
</dbReference>
<accession>A0ABW6RAM3</accession>
<dbReference type="PANTHER" id="PTHR10434:SF64">
    <property type="entry name" value="1-ACYL-SN-GLYCEROL-3-PHOSPHATE ACYLTRANSFERASE-RELATED"/>
    <property type="match status" value="1"/>
</dbReference>
<organism evidence="7 8">
    <name type="scientific">Streptomyces flavidovirens</name>
    <dbReference type="NCBI Taxonomy" id="67298"/>
    <lineage>
        <taxon>Bacteria</taxon>
        <taxon>Bacillati</taxon>
        <taxon>Actinomycetota</taxon>
        <taxon>Actinomycetes</taxon>
        <taxon>Kitasatosporales</taxon>
        <taxon>Streptomycetaceae</taxon>
        <taxon>Streptomyces</taxon>
    </lineage>
</organism>
<dbReference type="RefSeq" id="WP_355722632.1">
    <property type="nucleotide sequence ID" value="NZ_JBEXNP010000012.1"/>
</dbReference>
<keyword evidence="2" id="KW-0444">Lipid biosynthesis</keyword>
<dbReference type="Proteomes" id="UP001601976">
    <property type="component" value="Unassembled WGS sequence"/>
</dbReference>
<keyword evidence="5 7" id="KW-0012">Acyltransferase</keyword>
<proteinExistence type="predicted"/>
<keyword evidence="4" id="KW-0443">Lipid metabolism</keyword>
<dbReference type="EMBL" id="JBIAPK010000002">
    <property type="protein sequence ID" value="MFF3338543.1"/>
    <property type="molecule type" value="Genomic_DNA"/>
</dbReference>
<evidence type="ECO:0000256" key="4">
    <source>
        <dbReference type="ARBA" id="ARBA00023098"/>
    </source>
</evidence>
<evidence type="ECO:0000256" key="5">
    <source>
        <dbReference type="ARBA" id="ARBA00023315"/>
    </source>
</evidence>
<evidence type="ECO:0000313" key="8">
    <source>
        <dbReference type="Proteomes" id="UP001601976"/>
    </source>
</evidence>
<evidence type="ECO:0000256" key="3">
    <source>
        <dbReference type="ARBA" id="ARBA00022679"/>
    </source>
</evidence>
<dbReference type="Pfam" id="PF01553">
    <property type="entry name" value="Acyltransferase"/>
    <property type="match status" value="1"/>
</dbReference>
<keyword evidence="8" id="KW-1185">Reference proteome</keyword>
<name>A0ABW6RAM3_9ACTN</name>
<comment type="caution">
    <text evidence="7">The sequence shown here is derived from an EMBL/GenBank/DDBJ whole genome shotgun (WGS) entry which is preliminary data.</text>
</comment>
<evidence type="ECO:0000256" key="2">
    <source>
        <dbReference type="ARBA" id="ARBA00022516"/>
    </source>
</evidence>
<dbReference type="SMART" id="SM00563">
    <property type="entry name" value="PlsC"/>
    <property type="match status" value="1"/>
</dbReference>
<sequence>MSGSPWGVDAGCTPDCAAHAAPRVPMAESVRRCAALAYAITRGAARGDRLAEPGMLRGQARSVLAALGIRLEAGREPLTVPGGGTGTLIVANHISWLDVVAVLAVEPVTLLAKREIGRWPVIGTLARRVGTRFIDREGLRELPSSIADLASTLRSGRSVLAFPQATTWCSAPGGRFRRATFQAALDAGAPVRPVTIAYEQLGAPSTVAAFLGDEDFVTSLRRVAGASALTVRITPHPPLPLTDRRSLANEARSAVGRAESPLYAAARVSSA</sequence>
<evidence type="ECO:0000256" key="1">
    <source>
        <dbReference type="ARBA" id="ARBA00005189"/>
    </source>
</evidence>
<dbReference type="GO" id="GO:0016746">
    <property type="term" value="F:acyltransferase activity"/>
    <property type="evidence" value="ECO:0007669"/>
    <property type="project" value="UniProtKB-KW"/>
</dbReference>
<gene>
    <name evidence="7" type="ORF">ACFYWW_07370</name>
</gene>
<dbReference type="PANTHER" id="PTHR10434">
    <property type="entry name" value="1-ACYL-SN-GLYCEROL-3-PHOSPHATE ACYLTRANSFERASE"/>
    <property type="match status" value="1"/>
</dbReference>
<dbReference type="SUPFAM" id="SSF69593">
    <property type="entry name" value="Glycerol-3-phosphate (1)-acyltransferase"/>
    <property type="match status" value="1"/>
</dbReference>
<feature type="domain" description="Phospholipid/glycerol acyltransferase" evidence="6">
    <location>
        <begin position="87"/>
        <end position="199"/>
    </location>
</feature>
<reference evidence="7 8" key="1">
    <citation type="submission" date="2024-10" db="EMBL/GenBank/DDBJ databases">
        <title>The Natural Products Discovery Center: Release of the First 8490 Sequenced Strains for Exploring Actinobacteria Biosynthetic Diversity.</title>
        <authorList>
            <person name="Kalkreuter E."/>
            <person name="Kautsar S.A."/>
            <person name="Yang D."/>
            <person name="Bader C.D."/>
            <person name="Teijaro C.N."/>
            <person name="Fluegel L."/>
            <person name="Davis C.M."/>
            <person name="Simpson J.R."/>
            <person name="Lauterbach L."/>
            <person name="Steele A.D."/>
            <person name="Gui C."/>
            <person name="Meng S."/>
            <person name="Li G."/>
            <person name="Viehrig K."/>
            <person name="Ye F."/>
            <person name="Su P."/>
            <person name="Kiefer A.F."/>
            <person name="Nichols A."/>
            <person name="Cepeda A.J."/>
            <person name="Yan W."/>
            <person name="Fan B."/>
            <person name="Jiang Y."/>
            <person name="Adhikari A."/>
            <person name="Zheng C.-J."/>
            <person name="Schuster L."/>
            <person name="Cowan T.M."/>
            <person name="Smanski M.J."/>
            <person name="Chevrette M.G."/>
            <person name="De Carvalho L.P.S."/>
            <person name="Shen B."/>
        </authorList>
    </citation>
    <scope>NUCLEOTIDE SEQUENCE [LARGE SCALE GENOMIC DNA]</scope>
    <source>
        <strain evidence="7 8">NPDC003029</strain>
    </source>
</reference>
<keyword evidence="3" id="KW-0808">Transferase</keyword>
<protein>
    <submittedName>
        <fullName evidence="7">Lysophospholipid acyltransferase family protein</fullName>
    </submittedName>
</protein>
<evidence type="ECO:0000313" key="7">
    <source>
        <dbReference type="EMBL" id="MFF3338543.1"/>
    </source>
</evidence>
<dbReference type="InterPro" id="IPR002123">
    <property type="entry name" value="Plipid/glycerol_acylTrfase"/>
</dbReference>
<evidence type="ECO:0000259" key="6">
    <source>
        <dbReference type="SMART" id="SM00563"/>
    </source>
</evidence>
<comment type="pathway">
    <text evidence="1">Lipid metabolism.</text>
</comment>